<gene>
    <name evidence="1" type="ORF">GWR21_16645</name>
</gene>
<dbReference type="KEGG" id="chih:GWR21_16645"/>
<evidence type="ECO:0000313" key="1">
    <source>
        <dbReference type="EMBL" id="QHS61166.1"/>
    </source>
</evidence>
<reference evidence="1 2" key="1">
    <citation type="submission" date="2020-01" db="EMBL/GenBank/DDBJ databases">
        <title>Complete genome sequence of Chitinophaga sp. H33E-04 isolated from quinoa roots.</title>
        <authorList>
            <person name="Weon H.-Y."/>
            <person name="Lee S.A."/>
        </authorList>
    </citation>
    <scope>NUCLEOTIDE SEQUENCE [LARGE SCALE GENOMIC DNA]</scope>
    <source>
        <strain evidence="1 2">H33E-04</strain>
    </source>
</reference>
<dbReference type="AlphaFoldDB" id="A0A6B9ZGI4"/>
<proteinExistence type="predicted"/>
<name>A0A6B9ZGI4_9BACT</name>
<keyword evidence="2" id="KW-1185">Reference proteome</keyword>
<dbReference type="RefSeq" id="WP_162332844.1">
    <property type="nucleotide sequence ID" value="NZ_CP048113.1"/>
</dbReference>
<protein>
    <submittedName>
        <fullName evidence="1">Uncharacterized protein</fullName>
    </submittedName>
</protein>
<organism evidence="1 2">
    <name type="scientific">Chitinophaga agri</name>
    <dbReference type="NCBI Taxonomy" id="2703787"/>
    <lineage>
        <taxon>Bacteria</taxon>
        <taxon>Pseudomonadati</taxon>
        <taxon>Bacteroidota</taxon>
        <taxon>Chitinophagia</taxon>
        <taxon>Chitinophagales</taxon>
        <taxon>Chitinophagaceae</taxon>
        <taxon>Chitinophaga</taxon>
    </lineage>
</organism>
<evidence type="ECO:0000313" key="2">
    <source>
        <dbReference type="Proteomes" id="UP000476411"/>
    </source>
</evidence>
<sequence>MAKQNSLITFTGKLGNIIGYCRDGQYYLRSMPEKVRQTNATRQAAKRFGIASKQAALIRRAVGPDLDIPCDGNHVNRLNRAFLLAGIGNTKGITGFRFNQHTGIEQFLPVAPRFTRDGVLHIPAQTMPQYRQFTALEVKVIATRVDFASRRIIGVDAAMTVIPAMGVFTGTTLSVEVPGNGMLVVIVQIRALNGDVPTNNRHYQAADIIAVLEPQTKQVYHSQKHSAYLTSAPAIYDVVASTYPHSPDSYIQRE</sequence>
<accession>A0A6B9ZGI4</accession>
<dbReference type="EMBL" id="CP048113">
    <property type="protein sequence ID" value="QHS61166.1"/>
    <property type="molecule type" value="Genomic_DNA"/>
</dbReference>
<dbReference type="Proteomes" id="UP000476411">
    <property type="component" value="Chromosome"/>
</dbReference>